<keyword evidence="1" id="KW-1133">Transmembrane helix</keyword>
<organism evidence="2 3">
    <name type="scientific">Cotesia glomerata</name>
    <name type="common">Lepidopteran parasitic wasp</name>
    <name type="synonym">Apanteles glomeratus</name>
    <dbReference type="NCBI Taxonomy" id="32391"/>
    <lineage>
        <taxon>Eukaryota</taxon>
        <taxon>Metazoa</taxon>
        <taxon>Ecdysozoa</taxon>
        <taxon>Arthropoda</taxon>
        <taxon>Hexapoda</taxon>
        <taxon>Insecta</taxon>
        <taxon>Pterygota</taxon>
        <taxon>Neoptera</taxon>
        <taxon>Endopterygota</taxon>
        <taxon>Hymenoptera</taxon>
        <taxon>Apocrita</taxon>
        <taxon>Ichneumonoidea</taxon>
        <taxon>Braconidae</taxon>
        <taxon>Microgastrinae</taxon>
        <taxon>Cotesia</taxon>
    </lineage>
</organism>
<protein>
    <submittedName>
        <fullName evidence="2">Uncharacterized protein</fullName>
    </submittedName>
</protein>
<sequence length="68" mass="8007">MCDQLLKVVTICLKLFLLQVDLKKKVIEYAQLHHTDAFKKLNLLCTLYWFLICSEAFAWVDKALAYIK</sequence>
<proteinExistence type="predicted"/>
<comment type="caution">
    <text evidence="2">The sequence shown here is derived from an EMBL/GenBank/DDBJ whole genome shotgun (WGS) entry which is preliminary data.</text>
</comment>
<keyword evidence="1" id="KW-0812">Transmembrane</keyword>
<evidence type="ECO:0000256" key="1">
    <source>
        <dbReference type="SAM" id="Phobius"/>
    </source>
</evidence>
<keyword evidence="1" id="KW-0472">Membrane</keyword>
<evidence type="ECO:0000313" key="3">
    <source>
        <dbReference type="Proteomes" id="UP000826195"/>
    </source>
</evidence>
<feature type="transmembrane region" description="Helical" evidence="1">
    <location>
        <begin position="41"/>
        <end position="60"/>
    </location>
</feature>
<gene>
    <name evidence="2" type="ORF">KQX54_011966</name>
</gene>
<dbReference type="EMBL" id="JAHXZJ010000002">
    <property type="protein sequence ID" value="KAH0564418.1"/>
    <property type="molecule type" value="Genomic_DNA"/>
</dbReference>
<name>A0AAV7J0Z9_COTGL</name>
<accession>A0AAV7J0Z9</accession>
<reference evidence="2 3" key="1">
    <citation type="journal article" date="2021" name="J. Hered.">
        <title>A chromosome-level genome assembly of the parasitoid wasp, Cotesia glomerata (Hymenoptera: Braconidae).</title>
        <authorList>
            <person name="Pinto B.J."/>
            <person name="Weis J.J."/>
            <person name="Gamble T."/>
            <person name="Ode P.J."/>
            <person name="Paul R."/>
            <person name="Zaspel J.M."/>
        </authorList>
    </citation>
    <scope>NUCLEOTIDE SEQUENCE [LARGE SCALE GENOMIC DNA]</scope>
    <source>
        <strain evidence="2">CgM1</strain>
    </source>
</reference>
<dbReference type="Proteomes" id="UP000826195">
    <property type="component" value="Unassembled WGS sequence"/>
</dbReference>
<evidence type="ECO:0000313" key="2">
    <source>
        <dbReference type="EMBL" id="KAH0564418.1"/>
    </source>
</evidence>
<keyword evidence="3" id="KW-1185">Reference proteome</keyword>
<dbReference type="AlphaFoldDB" id="A0AAV7J0Z9"/>